<protein>
    <submittedName>
        <fullName evidence="1">Aldehyde dehydrogenase family 7 member A1</fullName>
    </submittedName>
</protein>
<proteinExistence type="predicted"/>
<dbReference type="AlphaFoldDB" id="A0A0B0NZX8"/>
<dbReference type="EMBL" id="KN410384">
    <property type="protein sequence ID" value="KHG18340.1"/>
    <property type="molecule type" value="Genomic_DNA"/>
</dbReference>
<name>A0A0B0NZX8_GOSAR</name>
<organism evidence="1 2">
    <name type="scientific">Gossypium arboreum</name>
    <name type="common">Tree cotton</name>
    <name type="synonym">Gossypium nanking</name>
    <dbReference type="NCBI Taxonomy" id="29729"/>
    <lineage>
        <taxon>Eukaryota</taxon>
        <taxon>Viridiplantae</taxon>
        <taxon>Streptophyta</taxon>
        <taxon>Embryophyta</taxon>
        <taxon>Tracheophyta</taxon>
        <taxon>Spermatophyta</taxon>
        <taxon>Magnoliopsida</taxon>
        <taxon>eudicotyledons</taxon>
        <taxon>Gunneridae</taxon>
        <taxon>Pentapetalae</taxon>
        <taxon>rosids</taxon>
        <taxon>malvids</taxon>
        <taxon>Malvales</taxon>
        <taxon>Malvaceae</taxon>
        <taxon>Malvoideae</taxon>
        <taxon>Gossypium</taxon>
    </lineage>
</organism>
<evidence type="ECO:0000313" key="2">
    <source>
        <dbReference type="Proteomes" id="UP000032142"/>
    </source>
</evidence>
<accession>A0A0B0NZX8</accession>
<dbReference type="Proteomes" id="UP000032142">
    <property type="component" value="Unassembled WGS sequence"/>
</dbReference>
<gene>
    <name evidence="1" type="ORF">F383_02669</name>
</gene>
<sequence>MPKNAQKWPFSNWTQLGLGRDMLVFDYFRPCSSLLEWNGCVLYPCESCFDSTRLTRPCGLPV</sequence>
<evidence type="ECO:0000313" key="1">
    <source>
        <dbReference type="EMBL" id="KHG18340.1"/>
    </source>
</evidence>
<reference evidence="2" key="1">
    <citation type="submission" date="2014-09" db="EMBL/GenBank/DDBJ databases">
        <authorList>
            <person name="Mudge J."/>
            <person name="Ramaraj T."/>
            <person name="Lindquist I.E."/>
            <person name="Bharti A.K."/>
            <person name="Sundararajan A."/>
            <person name="Cameron C.T."/>
            <person name="Woodward J.E."/>
            <person name="May G.D."/>
            <person name="Brubaker C."/>
            <person name="Broadhvest J."/>
            <person name="Wilkins T.A."/>
        </authorList>
    </citation>
    <scope>NUCLEOTIDE SEQUENCE</scope>
    <source>
        <strain evidence="2">cv. AKA8401</strain>
    </source>
</reference>
<keyword evidence="2" id="KW-1185">Reference proteome</keyword>